<evidence type="ECO:0000313" key="5">
    <source>
        <dbReference type="EMBL" id="GCE96493.1"/>
    </source>
</evidence>
<dbReference type="Gene3D" id="3.40.50.150">
    <property type="entry name" value="Vaccinia Virus protein VP39"/>
    <property type="match status" value="1"/>
</dbReference>
<dbReference type="GeneID" id="301685291"/>
<sequence>MYSNQPDIGYVPTPQDLLEDVLRWVKVGADDVVYDLGCGDGRVAIAAAEKFGARGVGIDIDPDRIKEATENAKIAAVSDRVIFRQANLFNSNFQEATVIFIYLLPQLNLRLKPQLLEQLKPGTRIVSRDFDMGEWTPDAVLHLTHPEEECTFYFWSIPSPVK</sequence>
<keyword evidence="2" id="KW-0808">Transferase</keyword>
<dbReference type="RefSeq" id="WP_006617303.1">
    <property type="nucleotide sequence ID" value="NZ_BIMW01000193.1"/>
</dbReference>
<evidence type="ECO:0000259" key="4">
    <source>
        <dbReference type="Pfam" id="PF13847"/>
    </source>
</evidence>
<protein>
    <recommendedName>
        <fullName evidence="4">Methyltransferase domain-containing protein</fullName>
    </recommendedName>
</protein>
<reference evidence="5 6" key="1">
    <citation type="journal article" date="2019" name="J Genomics">
        <title>The Draft Genome of a Hydrogen-producing Cyanobacterium, Arthrospira platensis NIES-46.</title>
        <authorList>
            <person name="Suzuki S."/>
            <person name="Yamaguchi H."/>
            <person name="Kawachi M."/>
        </authorList>
    </citation>
    <scope>NUCLEOTIDE SEQUENCE [LARGE SCALE GENOMIC DNA]</scope>
    <source>
        <strain evidence="5 6">NIES-46</strain>
    </source>
</reference>
<dbReference type="SUPFAM" id="SSF53335">
    <property type="entry name" value="S-adenosyl-L-methionine-dependent methyltransferases"/>
    <property type="match status" value="1"/>
</dbReference>
<comment type="caution">
    <text evidence="5">The sequence shown here is derived from an EMBL/GenBank/DDBJ whole genome shotgun (WGS) entry which is preliminary data.</text>
</comment>
<dbReference type="CDD" id="cd02440">
    <property type="entry name" value="AdoMet_MTases"/>
    <property type="match status" value="1"/>
</dbReference>
<feature type="domain" description="Methyltransferase" evidence="4">
    <location>
        <begin position="31"/>
        <end position="144"/>
    </location>
</feature>
<dbReference type="InterPro" id="IPR025714">
    <property type="entry name" value="Methyltranfer_dom"/>
</dbReference>
<dbReference type="Proteomes" id="UP000326169">
    <property type="component" value="Unassembled WGS sequence"/>
</dbReference>
<keyword evidence="6" id="KW-1185">Reference proteome</keyword>
<gene>
    <name evidence="5" type="ORF">NIES46_45650</name>
</gene>
<organism evidence="5 6">
    <name type="scientific">Limnospira platensis NIES-46</name>
    <dbReference type="NCBI Taxonomy" id="1236695"/>
    <lineage>
        <taxon>Bacteria</taxon>
        <taxon>Bacillati</taxon>
        <taxon>Cyanobacteriota</taxon>
        <taxon>Cyanophyceae</taxon>
        <taxon>Oscillatoriophycideae</taxon>
        <taxon>Oscillatoriales</taxon>
        <taxon>Sirenicapillariaceae</taxon>
        <taxon>Limnospira</taxon>
    </lineage>
</organism>
<evidence type="ECO:0000256" key="1">
    <source>
        <dbReference type="ARBA" id="ARBA00022603"/>
    </source>
</evidence>
<name>A0A5M3T9X8_LIMPL</name>
<evidence type="ECO:0000256" key="2">
    <source>
        <dbReference type="ARBA" id="ARBA00022679"/>
    </source>
</evidence>
<dbReference type="InterPro" id="IPR026170">
    <property type="entry name" value="FAM173A/B"/>
</dbReference>
<proteinExistence type="predicted"/>
<dbReference type="InterPro" id="IPR029063">
    <property type="entry name" value="SAM-dependent_MTases_sf"/>
</dbReference>
<evidence type="ECO:0000256" key="3">
    <source>
        <dbReference type="ARBA" id="ARBA00022691"/>
    </source>
</evidence>
<keyword evidence="1" id="KW-0489">Methyltransferase</keyword>
<evidence type="ECO:0000313" key="6">
    <source>
        <dbReference type="Proteomes" id="UP000326169"/>
    </source>
</evidence>
<dbReference type="PANTHER" id="PTHR13610:SF11">
    <property type="entry name" value="METHYLTRANSFERASE DOMAIN-CONTAINING PROTEIN"/>
    <property type="match status" value="1"/>
</dbReference>
<keyword evidence="3" id="KW-0949">S-adenosyl-L-methionine</keyword>
<accession>A0A5M3T9X8</accession>
<dbReference type="Pfam" id="PF13847">
    <property type="entry name" value="Methyltransf_31"/>
    <property type="match status" value="1"/>
</dbReference>
<dbReference type="EMBL" id="BIMW01000193">
    <property type="protein sequence ID" value="GCE96493.1"/>
    <property type="molecule type" value="Genomic_DNA"/>
</dbReference>
<dbReference type="PANTHER" id="PTHR13610">
    <property type="entry name" value="METHYLTRANSFERASE DOMAIN-CONTAINING PROTEIN"/>
    <property type="match status" value="1"/>
</dbReference>